<sequence>MKLKSYHSPKHTVSRDNVDYSSTMIEQPAIANLLASRSFLLRLSSLDQAHLSAARIMLLAVKSPDQTCQAPRFLSYIVHMCITCHAFTTSSRPRETTTLNKEMTILKTHQQQQQNHKQQLAQPERNLKHLLQQTTPS</sequence>
<keyword evidence="2" id="KW-1185">Reference proteome</keyword>
<organism evidence="1 2">
    <name type="scientific">Puccinia graminis f. sp. tritici</name>
    <dbReference type="NCBI Taxonomy" id="56615"/>
    <lineage>
        <taxon>Eukaryota</taxon>
        <taxon>Fungi</taxon>
        <taxon>Dikarya</taxon>
        <taxon>Basidiomycota</taxon>
        <taxon>Pucciniomycotina</taxon>
        <taxon>Pucciniomycetes</taxon>
        <taxon>Pucciniales</taxon>
        <taxon>Pucciniaceae</taxon>
        <taxon>Puccinia</taxon>
    </lineage>
</organism>
<protein>
    <submittedName>
        <fullName evidence="1">Uncharacterized protein</fullName>
    </submittedName>
</protein>
<evidence type="ECO:0000313" key="1">
    <source>
        <dbReference type="EMBL" id="KAA1066391.1"/>
    </source>
</evidence>
<proteinExistence type="predicted"/>
<dbReference type="Proteomes" id="UP000324748">
    <property type="component" value="Unassembled WGS sequence"/>
</dbReference>
<gene>
    <name evidence="1" type="ORF">PGT21_029679</name>
</gene>
<dbReference type="EMBL" id="VSWC01000196">
    <property type="protein sequence ID" value="KAA1066391.1"/>
    <property type="molecule type" value="Genomic_DNA"/>
</dbReference>
<dbReference type="AlphaFoldDB" id="A0A5B0LPS8"/>
<evidence type="ECO:0000313" key="2">
    <source>
        <dbReference type="Proteomes" id="UP000324748"/>
    </source>
</evidence>
<comment type="caution">
    <text evidence="1">The sequence shown here is derived from an EMBL/GenBank/DDBJ whole genome shotgun (WGS) entry which is preliminary data.</text>
</comment>
<accession>A0A5B0LPS8</accession>
<reference evidence="1 2" key="1">
    <citation type="submission" date="2019-05" db="EMBL/GenBank/DDBJ databases">
        <title>Emergence of the Ug99 lineage of the wheat stem rust pathogen through somatic hybridization.</title>
        <authorList>
            <person name="Li F."/>
            <person name="Upadhyaya N.M."/>
            <person name="Sperschneider J."/>
            <person name="Matny O."/>
            <person name="Nguyen-Phuc H."/>
            <person name="Mago R."/>
            <person name="Raley C."/>
            <person name="Miller M.E."/>
            <person name="Silverstein K.A.T."/>
            <person name="Henningsen E."/>
            <person name="Hirsch C.D."/>
            <person name="Visser B."/>
            <person name="Pretorius Z.A."/>
            <person name="Steffenson B.J."/>
            <person name="Schwessinger B."/>
            <person name="Dodds P.N."/>
            <person name="Figueroa M."/>
        </authorList>
    </citation>
    <scope>NUCLEOTIDE SEQUENCE [LARGE SCALE GENOMIC DNA]</scope>
    <source>
        <strain evidence="1">21-0</strain>
    </source>
</reference>
<name>A0A5B0LPS8_PUCGR</name>